<feature type="region of interest" description="Disordered" evidence="1">
    <location>
        <begin position="76"/>
        <end position="102"/>
    </location>
</feature>
<feature type="compositionally biased region" description="Basic and acidic residues" evidence="1">
    <location>
        <begin position="83"/>
        <end position="98"/>
    </location>
</feature>
<sequence length="203" mass="22958">MASRACQQFLAVVVKDLTLRLEANMELAITKVQHGTYSDGVASIVNWVYDKMIHNTDKTIILLEDMFKFPFQPRAGNNPYRPIHPEPRRPEPPRREQPHQSAHYDVYTPPKKKAAHIPPPILTPGKDHGPKPIAAKLKAKGVADWEGWTNCTWGSSENWEDLALHAAHKNELEIKKSMIVPELAEWDEVKKNSKVGGKGKYKA</sequence>
<dbReference type="EMBL" id="JAZHXI010000019">
    <property type="protein sequence ID" value="KAL2061262.1"/>
    <property type="molecule type" value="Genomic_DNA"/>
</dbReference>
<evidence type="ECO:0000313" key="3">
    <source>
        <dbReference type="Proteomes" id="UP001595075"/>
    </source>
</evidence>
<reference evidence="2 3" key="1">
    <citation type="journal article" date="2024" name="Commun. Biol.">
        <title>Comparative genomic analysis of thermophilic fungi reveals convergent evolutionary adaptations and gene losses.</title>
        <authorList>
            <person name="Steindorff A.S."/>
            <person name="Aguilar-Pontes M.V."/>
            <person name="Robinson A.J."/>
            <person name="Andreopoulos B."/>
            <person name="LaButti K."/>
            <person name="Kuo A."/>
            <person name="Mondo S."/>
            <person name="Riley R."/>
            <person name="Otillar R."/>
            <person name="Haridas S."/>
            <person name="Lipzen A."/>
            <person name="Grimwood J."/>
            <person name="Schmutz J."/>
            <person name="Clum A."/>
            <person name="Reid I.D."/>
            <person name="Moisan M.C."/>
            <person name="Butler G."/>
            <person name="Nguyen T.T.M."/>
            <person name="Dewar K."/>
            <person name="Conant G."/>
            <person name="Drula E."/>
            <person name="Henrissat B."/>
            <person name="Hansel C."/>
            <person name="Singer S."/>
            <person name="Hutchinson M.I."/>
            <person name="de Vries R.P."/>
            <person name="Natvig D.O."/>
            <person name="Powell A.J."/>
            <person name="Tsang A."/>
            <person name="Grigoriev I.V."/>
        </authorList>
    </citation>
    <scope>NUCLEOTIDE SEQUENCE [LARGE SCALE GENOMIC DNA]</scope>
    <source>
        <strain evidence="2 3">CBS 494.80</strain>
    </source>
</reference>
<name>A0ABR4BV77_9HELO</name>
<keyword evidence="3" id="KW-1185">Reference proteome</keyword>
<protein>
    <submittedName>
        <fullName evidence="2">Uncharacterized protein</fullName>
    </submittedName>
</protein>
<proteinExistence type="predicted"/>
<comment type="caution">
    <text evidence="2">The sequence shown here is derived from an EMBL/GenBank/DDBJ whole genome shotgun (WGS) entry which is preliminary data.</text>
</comment>
<evidence type="ECO:0000256" key="1">
    <source>
        <dbReference type="SAM" id="MobiDB-lite"/>
    </source>
</evidence>
<accession>A0ABR4BV77</accession>
<gene>
    <name evidence="2" type="ORF">VTL71DRAFT_7535</name>
</gene>
<dbReference type="Proteomes" id="UP001595075">
    <property type="component" value="Unassembled WGS sequence"/>
</dbReference>
<evidence type="ECO:0000313" key="2">
    <source>
        <dbReference type="EMBL" id="KAL2061262.1"/>
    </source>
</evidence>
<organism evidence="2 3">
    <name type="scientific">Oculimacula yallundae</name>
    <dbReference type="NCBI Taxonomy" id="86028"/>
    <lineage>
        <taxon>Eukaryota</taxon>
        <taxon>Fungi</taxon>
        <taxon>Dikarya</taxon>
        <taxon>Ascomycota</taxon>
        <taxon>Pezizomycotina</taxon>
        <taxon>Leotiomycetes</taxon>
        <taxon>Helotiales</taxon>
        <taxon>Ploettnerulaceae</taxon>
        <taxon>Oculimacula</taxon>
    </lineage>
</organism>